<dbReference type="InterPro" id="IPR009061">
    <property type="entry name" value="DNA-bd_dom_put_sf"/>
</dbReference>
<dbReference type="SUPFAM" id="SSF46955">
    <property type="entry name" value="Putative DNA-binding domain"/>
    <property type="match status" value="1"/>
</dbReference>
<sequence>MTKQDYKLKLSEGPFMRASEIAKLLNVSIPTWMRWIELGKAPKPVSKLGNKTTVWSTQDIRDYVNHNLNGEDN</sequence>
<evidence type="ECO:0000313" key="2">
    <source>
        <dbReference type="EMBL" id="CAB4182864.1"/>
    </source>
</evidence>
<proteinExistence type="predicted"/>
<evidence type="ECO:0000313" key="3">
    <source>
        <dbReference type="EMBL" id="CAB4212870.1"/>
    </source>
</evidence>
<dbReference type="EMBL" id="LR797029">
    <property type="protein sequence ID" value="CAB4182864.1"/>
    <property type="molecule type" value="Genomic_DNA"/>
</dbReference>
<gene>
    <name evidence="2" type="ORF">UFOVP1089_25</name>
    <name evidence="3" type="ORF">UFOVP1443_44</name>
    <name evidence="1" type="ORF">UFOVP459_60</name>
</gene>
<organism evidence="2">
    <name type="scientific">uncultured Caudovirales phage</name>
    <dbReference type="NCBI Taxonomy" id="2100421"/>
    <lineage>
        <taxon>Viruses</taxon>
        <taxon>Duplodnaviria</taxon>
        <taxon>Heunggongvirae</taxon>
        <taxon>Uroviricota</taxon>
        <taxon>Caudoviricetes</taxon>
        <taxon>Peduoviridae</taxon>
        <taxon>Maltschvirus</taxon>
        <taxon>Maltschvirus maltsch</taxon>
    </lineage>
</organism>
<accession>A0A6J5QTL9</accession>
<dbReference type="EMBL" id="LR797389">
    <property type="protein sequence ID" value="CAB4212870.1"/>
    <property type="molecule type" value="Genomic_DNA"/>
</dbReference>
<protein>
    <recommendedName>
        <fullName evidence="4">Helix-turn-helix domain containing protein</fullName>
    </recommendedName>
</protein>
<dbReference type="EMBL" id="LR796424">
    <property type="protein sequence ID" value="CAB4144762.1"/>
    <property type="molecule type" value="Genomic_DNA"/>
</dbReference>
<reference evidence="2" key="1">
    <citation type="submission" date="2020-05" db="EMBL/GenBank/DDBJ databases">
        <authorList>
            <person name="Chiriac C."/>
            <person name="Salcher M."/>
            <person name="Ghai R."/>
            <person name="Kavagutti S V."/>
        </authorList>
    </citation>
    <scope>NUCLEOTIDE SEQUENCE</scope>
</reference>
<name>A0A6J5QTL9_9CAUD</name>
<evidence type="ECO:0000313" key="1">
    <source>
        <dbReference type="EMBL" id="CAB4144762.1"/>
    </source>
</evidence>
<evidence type="ECO:0008006" key="4">
    <source>
        <dbReference type="Google" id="ProtNLM"/>
    </source>
</evidence>